<organism evidence="2 3">
    <name type="scientific">Parathielavia hyrcaniae</name>
    <dbReference type="NCBI Taxonomy" id="113614"/>
    <lineage>
        <taxon>Eukaryota</taxon>
        <taxon>Fungi</taxon>
        <taxon>Dikarya</taxon>
        <taxon>Ascomycota</taxon>
        <taxon>Pezizomycotina</taxon>
        <taxon>Sordariomycetes</taxon>
        <taxon>Sordariomycetidae</taxon>
        <taxon>Sordariales</taxon>
        <taxon>Chaetomiaceae</taxon>
        <taxon>Parathielavia</taxon>
    </lineage>
</organism>
<comment type="caution">
    <text evidence="2">The sequence shown here is derived from an EMBL/GenBank/DDBJ whole genome shotgun (WGS) entry which is preliminary data.</text>
</comment>
<reference evidence="2" key="2">
    <citation type="submission" date="2023-05" db="EMBL/GenBank/DDBJ databases">
        <authorList>
            <consortium name="Lawrence Berkeley National Laboratory"/>
            <person name="Steindorff A."/>
            <person name="Hensen N."/>
            <person name="Bonometti L."/>
            <person name="Westerberg I."/>
            <person name="Brannstrom I.O."/>
            <person name="Guillou S."/>
            <person name="Cros-Aarteil S."/>
            <person name="Calhoun S."/>
            <person name="Haridas S."/>
            <person name="Kuo A."/>
            <person name="Mondo S."/>
            <person name="Pangilinan J."/>
            <person name="Riley R."/>
            <person name="Labutti K."/>
            <person name="Andreopoulos B."/>
            <person name="Lipzen A."/>
            <person name="Chen C."/>
            <person name="Yanf M."/>
            <person name="Daum C."/>
            <person name="Ng V."/>
            <person name="Clum A."/>
            <person name="Ohm R."/>
            <person name="Martin F."/>
            <person name="Silar P."/>
            <person name="Natvig D."/>
            <person name="Lalanne C."/>
            <person name="Gautier V."/>
            <person name="Ament-Velasquez S.L."/>
            <person name="Kruys A."/>
            <person name="Hutchinson M.I."/>
            <person name="Powell A.J."/>
            <person name="Barry K."/>
            <person name="Miller A.N."/>
            <person name="Grigoriev I.V."/>
            <person name="Debuchy R."/>
            <person name="Gladieux P."/>
            <person name="Thoren M.H."/>
            <person name="Johannesson H."/>
        </authorList>
    </citation>
    <scope>NUCLEOTIDE SEQUENCE</scope>
    <source>
        <strain evidence="2">CBS 757.83</strain>
    </source>
</reference>
<dbReference type="AlphaFoldDB" id="A0AAN6T377"/>
<protein>
    <submittedName>
        <fullName evidence="2">Uncharacterized protein</fullName>
    </submittedName>
</protein>
<evidence type="ECO:0000256" key="1">
    <source>
        <dbReference type="SAM" id="MobiDB-lite"/>
    </source>
</evidence>
<keyword evidence="3" id="KW-1185">Reference proteome</keyword>
<reference evidence="2" key="1">
    <citation type="journal article" date="2023" name="Mol. Phylogenet. Evol.">
        <title>Genome-scale phylogeny and comparative genomics of the fungal order Sordariales.</title>
        <authorList>
            <person name="Hensen N."/>
            <person name="Bonometti L."/>
            <person name="Westerberg I."/>
            <person name="Brannstrom I.O."/>
            <person name="Guillou S."/>
            <person name="Cros-Aarteil S."/>
            <person name="Calhoun S."/>
            <person name="Haridas S."/>
            <person name="Kuo A."/>
            <person name="Mondo S."/>
            <person name="Pangilinan J."/>
            <person name="Riley R."/>
            <person name="LaButti K."/>
            <person name="Andreopoulos B."/>
            <person name="Lipzen A."/>
            <person name="Chen C."/>
            <person name="Yan M."/>
            <person name="Daum C."/>
            <person name="Ng V."/>
            <person name="Clum A."/>
            <person name="Steindorff A."/>
            <person name="Ohm R.A."/>
            <person name="Martin F."/>
            <person name="Silar P."/>
            <person name="Natvig D.O."/>
            <person name="Lalanne C."/>
            <person name="Gautier V."/>
            <person name="Ament-Velasquez S.L."/>
            <person name="Kruys A."/>
            <person name="Hutchinson M.I."/>
            <person name="Powell A.J."/>
            <person name="Barry K."/>
            <person name="Miller A.N."/>
            <person name="Grigoriev I.V."/>
            <person name="Debuchy R."/>
            <person name="Gladieux P."/>
            <person name="Hiltunen Thoren M."/>
            <person name="Johannesson H."/>
        </authorList>
    </citation>
    <scope>NUCLEOTIDE SEQUENCE</scope>
    <source>
        <strain evidence="2">CBS 757.83</strain>
    </source>
</reference>
<dbReference type="Proteomes" id="UP001305647">
    <property type="component" value="Unassembled WGS sequence"/>
</dbReference>
<proteinExistence type="predicted"/>
<accession>A0AAN6T377</accession>
<sequence length="249" mass="27999">MKPFEPQATVIPVWTVDFKLLKEVRTSVWFGTCAFFRIAIATVLPTPLSLPSEAKRRAWFWQAWGSSSHEQPTSQTVGGAFRSDSGDLFRWKLRSRPTLNYPSPLTLAYSGSRFGFGSPTVIGSEAPLTLLPEFFSFLFFLLNNDSHTGRRVWPERDTSSFKFRIPTVHSFSHQTLHTRCHHELVPQTAASNGKAGARSSTKTPPQPDPIRHGMSSLCVLEFDDHSPRLFSSPRLRPPRSLFPVALCLV</sequence>
<feature type="region of interest" description="Disordered" evidence="1">
    <location>
        <begin position="187"/>
        <end position="210"/>
    </location>
</feature>
<evidence type="ECO:0000313" key="3">
    <source>
        <dbReference type="Proteomes" id="UP001305647"/>
    </source>
</evidence>
<evidence type="ECO:0000313" key="2">
    <source>
        <dbReference type="EMBL" id="KAK4103465.1"/>
    </source>
</evidence>
<gene>
    <name evidence="2" type="ORF">N658DRAFT_275318</name>
</gene>
<name>A0AAN6T377_9PEZI</name>
<dbReference type="EMBL" id="MU863628">
    <property type="protein sequence ID" value="KAK4103465.1"/>
    <property type="molecule type" value="Genomic_DNA"/>
</dbReference>